<dbReference type="CDD" id="cd00806">
    <property type="entry name" value="TrpRS_core"/>
    <property type="match status" value="1"/>
</dbReference>
<feature type="short sequence motif" description="'HIGH' region" evidence="8">
    <location>
        <begin position="14"/>
        <end position="22"/>
    </location>
</feature>
<dbReference type="Pfam" id="PF00579">
    <property type="entry name" value="tRNA-synt_1b"/>
    <property type="match status" value="1"/>
</dbReference>
<keyword evidence="6 8" id="KW-0030">Aminoacyl-tRNA synthetase</keyword>
<comment type="subunit">
    <text evidence="8">Homodimer.</text>
</comment>
<dbReference type="InterPro" id="IPR002305">
    <property type="entry name" value="aa-tRNA-synth_Ic"/>
</dbReference>
<dbReference type="PRINTS" id="PR01039">
    <property type="entry name" value="TRNASYNTHTRP"/>
</dbReference>
<evidence type="ECO:0000256" key="7">
    <source>
        <dbReference type="ARBA" id="ARBA00049929"/>
    </source>
</evidence>
<dbReference type="InterPro" id="IPR014729">
    <property type="entry name" value="Rossmann-like_a/b/a_fold"/>
</dbReference>
<protein>
    <recommendedName>
        <fullName evidence="8">Tryptophan--tRNA ligase</fullName>
        <ecNumber evidence="8">6.1.1.2</ecNumber>
    </recommendedName>
    <alternativeName>
        <fullName evidence="8">Tryptophanyl-tRNA synthetase</fullName>
        <shortName evidence="8">TrpRS</shortName>
    </alternativeName>
</protein>
<dbReference type="InterPro" id="IPR002306">
    <property type="entry name" value="Trp-tRNA-ligase"/>
</dbReference>
<dbReference type="GO" id="GO:0005524">
    <property type="term" value="F:ATP binding"/>
    <property type="evidence" value="ECO:0007669"/>
    <property type="project" value="UniProtKB-UniRule"/>
</dbReference>
<dbReference type="PANTHER" id="PTHR43766">
    <property type="entry name" value="TRYPTOPHAN--TRNA LIGASE, MITOCHONDRIAL"/>
    <property type="match status" value="1"/>
</dbReference>
<evidence type="ECO:0000256" key="3">
    <source>
        <dbReference type="ARBA" id="ARBA00022741"/>
    </source>
</evidence>
<keyword evidence="2 8" id="KW-0436">Ligase</keyword>
<comment type="similarity">
    <text evidence="1 8 9">Belongs to the class-I aminoacyl-tRNA synthetase family.</text>
</comment>
<dbReference type="GO" id="GO:0004830">
    <property type="term" value="F:tryptophan-tRNA ligase activity"/>
    <property type="evidence" value="ECO:0007669"/>
    <property type="project" value="UniProtKB-UniRule"/>
</dbReference>
<dbReference type="PANTHER" id="PTHR43766:SF1">
    <property type="entry name" value="TRYPTOPHAN--TRNA LIGASE, MITOCHONDRIAL"/>
    <property type="match status" value="1"/>
</dbReference>
<comment type="subcellular location">
    <subcellularLocation>
        <location evidence="8">Cytoplasm</location>
    </subcellularLocation>
</comment>
<keyword evidence="8" id="KW-0963">Cytoplasm</keyword>
<evidence type="ECO:0000256" key="5">
    <source>
        <dbReference type="ARBA" id="ARBA00022917"/>
    </source>
</evidence>
<dbReference type="EMBL" id="MGKP01000022">
    <property type="protein sequence ID" value="OGN28270.1"/>
    <property type="molecule type" value="Genomic_DNA"/>
</dbReference>
<reference evidence="10 11" key="1">
    <citation type="journal article" date="2016" name="Nat. Commun.">
        <title>Thousands of microbial genomes shed light on interconnected biogeochemical processes in an aquifer system.</title>
        <authorList>
            <person name="Anantharaman K."/>
            <person name="Brown C.T."/>
            <person name="Hug L.A."/>
            <person name="Sharon I."/>
            <person name="Castelle C.J."/>
            <person name="Probst A.J."/>
            <person name="Thomas B.C."/>
            <person name="Singh A."/>
            <person name="Wilkins M.J."/>
            <person name="Karaoz U."/>
            <person name="Brodie E.L."/>
            <person name="Williams K.H."/>
            <person name="Hubbard S.S."/>
            <person name="Banfield J.F."/>
        </authorList>
    </citation>
    <scope>NUCLEOTIDE SEQUENCE [LARGE SCALE GENOMIC DNA]</scope>
</reference>
<dbReference type="HAMAP" id="MF_00140_B">
    <property type="entry name" value="Trp_tRNA_synth_B"/>
    <property type="match status" value="1"/>
</dbReference>
<dbReference type="InterPro" id="IPR050203">
    <property type="entry name" value="Trp-tRNA_synthetase"/>
</dbReference>
<gene>
    <name evidence="8" type="primary">trpS</name>
    <name evidence="10" type="ORF">A3A33_02035</name>
</gene>
<evidence type="ECO:0000256" key="1">
    <source>
        <dbReference type="ARBA" id="ARBA00005594"/>
    </source>
</evidence>
<evidence type="ECO:0000313" key="11">
    <source>
        <dbReference type="Proteomes" id="UP000179047"/>
    </source>
</evidence>
<keyword evidence="4 8" id="KW-0067">ATP-binding</keyword>
<feature type="binding site" evidence="8">
    <location>
        <begin position="148"/>
        <end position="150"/>
    </location>
    <ligand>
        <name>ATP</name>
        <dbReference type="ChEBI" id="CHEBI:30616"/>
    </ligand>
</feature>
<dbReference type="InterPro" id="IPR024109">
    <property type="entry name" value="Trp-tRNA-ligase_bac-type"/>
</dbReference>
<evidence type="ECO:0000256" key="9">
    <source>
        <dbReference type="RuleBase" id="RU363036"/>
    </source>
</evidence>
<proteinExistence type="inferred from homology"/>
<dbReference type="Gene3D" id="1.10.240.10">
    <property type="entry name" value="Tyrosyl-Transfer RNA Synthetase"/>
    <property type="match status" value="1"/>
</dbReference>
<dbReference type="GO" id="GO:0006436">
    <property type="term" value="P:tryptophanyl-tRNA aminoacylation"/>
    <property type="evidence" value="ECO:0007669"/>
    <property type="project" value="UniProtKB-UniRule"/>
</dbReference>
<evidence type="ECO:0000256" key="8">
    <source>
        <dbReference type="HAMAP-Rule" id="MF_00140"/>
    </source>
</evidence>
<evidence type="ECO:0000256" key="4">
    <source>
        <dbReference type="ARBA" id="ARBA00022840"/>
    </source>
</evidence>
<dbReference type="SUPFAM" id="SSF52374">
    <property type="entry name" value="Nucleotidylyl transferase"/>
    <property type="match status" value="1"/>
</dbReference>
<evidence type="ECO:0000313" key="10">
    <source>
        <dbReference type="EMBL" id="OGN28270.1"/>
    </source>
</evidence>
<dbReference type="FunFam" id="1.10.240.10:FF:000002">
    <property type="entry name" value="Tryptophan--tRNA ligase"/>
    <property type="match status" value="1"/>
</dbReference>
<comment type="function">
    <text evidence="8">Catalyzes the attachment of tryptophan to tRNA(Trp).</text>
</comment>
<dbReference type="EC" id="6.1.1.2" evidence="8"/>
<feature type="binding site" evidence="8">
    <location>
        <position position="136"/>
    </location>
    <ligand>
        <name>L-tryptophan</name>
        <dbReference type="ChEBI" id="CHEBI:57912"/>
    </ligand>
</feature>
<name>A0A1F8GTG3_9BACT</name>
<organism evidence="10 11">
    <name type="scientific">Candidatus Yanofskybacteria bacterium RIFCSPLOWO2_01_FULL_49_25</name>
    <dbReference type="NCBI Taxonomy" id="1802701"/>
    <lineage>
        <taxon>Bacteria</taxon>
        <taxon>Candidatus Yanofskyibacteriota</taxon>
    </lineage>
</organism>
<dbReference type="NCBIfam" id="TIGR00233">
    <property type="entry name" value="trpS"/>
    <property type="match status" value="1"/>
</dbReference>
<feature type="binding site" evidence="8">
    <location>
        <begin position="21"/>
        <end position="22"/>
    </location>
    <ligand>
        <name>ATP</name>
        <dbReference type="ChEBI" id="CHEBI:30616"/>
    </ligand>
</feature>
<feature type="binding site" evidence="8">
    <location>
        <position position="197"/>
    </location>
    <ligand>
        <name>ATP</name>
        <dbReference type="ChEBI" id="CHEBI:30616"/>
    </ligand>
</feature>
<dbReference type="Proteomes" id="UP000179047">
    <property type="component" value="Unassembled WGS sequence"/>
</dbReference>
<keyword evidence="5 8" id="KW-0648">Protein biosynthesis</keyword>
<comment type="catalytic activity">
    <reaction evidence="7 8">
        <text>tRNA(Trp) + L-tryptophan + ATP = L-tryptophyl-tRNA(Trp) + AMP + diphosphate + H(+)</text>
        <dbReference type="Rhea" id="RHEA:24080"/>
        <dbReference type="Rhea" id="RHEA-COMP:9671"/>
        <dbReference type="Rhea" id="RHEA-COMP:9705"/>
        <dbReference type="ChEBI" id="CHEBI:15378"/>
        <dbReference type="ChEBI" id="CHEBI:30616"/>
        <dbReference type="ChEBI" id="CHEBI:33019"/>
        <dbReference type="ChEBI" id="CHEBI:57912"/>
        <dbReference type="ChEBI" id="CHEBI:78442"/>
        <dbReference type="ChEBI" id="CHEBI:78535"/>
        <dbReference type="ChEBI" id="CHEBI:456215"/>
        <dbReference type="EC" id="6.1.1.2"/>
    </reaction>
</comment>
<keyword evidence="3 8" id="KW-0547">Nucleotide-binding</keyword>
<feature type="short sequence motif" description="'KMSKS' region" evidence="8">
    <location>
        <begin position="206"/>
        <end position="210"/>
    </location>
</feature>
<feature type="binding site" evidence="8">
    <location>
        <begin position="206"/>
        <end position="210"/>
    </location>
    <ligand>
        <name>ATP</name>
        <dbReference type="ChEBI" id="CHEBI:30616"/>
    </ligand>
</feature>
<evidence type="ECO:0000256" key="2">
    <source>
        <dbReference type="ARBA" id="ARBA00022598"/>
    </source>
</evidence>
<dbReference type="AlphaFoldDB" id="A0A1F8GTG3"/>
<feature type="binding site" evidence="8">
    <location>
        <begin position="13"/>
        <end position="15"/>
    </location>
    <ligand>
        <name>ATP</name>
        <dbReference type="ChEBI" id="CHEBI:30616"/>
    </ligand>
</feature>
<evidence type="ECO:0000256" key="6">
    <source>
        <dbReference type="ARBA" id="ARBA00023146"/>
    </source>
</evidence>
<comment type="caution">
    <text evidence="10">The sequence shown here is derived from an EMBL/GenBank/DDBJ whole genome shotgun (WGS) entry which is preliminary data.</text>
</comment>
<dbReference type="GO" id="GO:0005829">
    <property type="term" value="C:cytosol"/>
    <property type="evidence" value="ECO:0007669"/>
    <property type="project" value="TreeGrafter"/>
</dbReference>
<dbReference type="Gene3D" id="3.40.50.620">
    <property type="entry name" value="HUPs"/>
    <property type="match status" value="1"/>
</dbReference>
<dbReference type="STRING" id="1802701.A3A33_02035"/>
<accession>A0A1F8GTG3</accession>
<sequence>MPVGRQVAVSGIQASGNLHIGNYIGAIKQFVELQNKYNMFVFVADLHAITVPQDPEKLKAQTLDAVYTYLACGLDPKKTTIFVQSHVPQHTELSWILNTITPLGELERMTQFKDKTQGQESVLAGLLNYPTLMAADILLYNPIAVPVGEDQVQHLELTRTLARKFNSRFGETFKEPKPLIQQPAQGWSASGGSGARIMGLDDPAKKMSKSASPANRIELLDSAEVIKKKVMSAVTDSGSEIKFDPANKPAISNLLAIYSQMTGRAVADIEKQYHGSSYAKFKTELAEAVVTSLAPIQEKYGKLAKNKTSVLKILKEGAKKAGKAAEATMKDVRKKIGLLES</sequence>